<evidence type="ECO:0000313" key="1">
    <source>
        <dbReference type="EMBL" id="MBC8430514.1"/>
    </source>
</evidence>
<sequence>MLIVFERRGLIDDKNKDNLLNDLEEECKMITGFIRSLKTK</sequence>
<evidence type="ECO:0000313" key="2">
    <source>
        <dbReference type="Proteomes" id="UP000605201"/>
    </source>
</evidence>
<name>A0A8J6NQD3_9BACT</name>
<comment type="caution">
    <text evidence="1">The sequence shown here is derived from an EMBL/GenBank/DDBJ whole genome shotgun (WGS) entry which is preliminary data.</text>
</comment>
<dbReference type="Proteomes" id="UP000605201">
    <property type="component" value="Unassembled WGS sequence"/>
</dbReference>
<proteinExistence type="predicted"/>
<dbReference type="EMBL" id="JACNIG010000050">
    <property type="protein sequence ID" value="MBC8430514.1"/>
    <property type="molecule type" value="Genomic_DNA"/>
</dbReference>
<organism evidence="1 2">
    <name type="scientific">Candidatus Desulfatibia vada</name>
    <dbReference type="NCBI Taxonomy" id="2841696"/>
    <lineage>
        <taxon>Bacteria</taxon>
        <taxon>Pseudomonadati</taxon>
        <taxon>Thermodesulfobacteriota</taxon>
        <taxon>Desulfobacteria</taxon>
        <taxon>Desulfobacterales</taxon>
        <taxon>Desulfobacterales incertae sedis</taxon>
        <taxon>Candidatus Desulfatibia</taxon>
    </lineage>
</organism>
<gene>
    <name evidence="1" type="ORF">H8D96_01210</name>
</gene>
<dbReference type="AlphaFoldDB" id="A0A8J6NQD3"/>
<dbReference type="InterPro" id="IPR036583">
    <property type="entry name" value="23S_rRNA_IVS_sf"/>
</dbReference>
<accession>A0A8J6NQD3</accession>
<reference evidence="1 2" key="1">
    <citation type="submission" date="2020-08" db="EMBL/GenBank/DDBJ databases">
        <title>Bridging the membrane lipid divide: bacteria of the FCB group superphylum have the potential to synthesize archaeal ether lipids.</title>
        <authorList>
            <person name="Villanueva L."/>
            <person name="Von Meijenfeldt F.A.B."/>
            <person name="Westbye A.B."/>
            <person name="Yadav S."/>
            <person name="Hopmans E.C."/>
            <person name="Dutilh B.E."/>
            <person name="Sinninghe Damste J.S."/>
        </authorList>
    </citation>
    <scope>NUCLEOTIDE SEQUENCE [LARGE SCALE GENOMIC DNA]</scope>
    <source>
        <strain evidence="1">NIOZ-UU17</strain>
    </source>
</reference>
<protein>
    <submittedName>
        <fullName evidence="1">Uncharacterized protein</fullName>
    </submittedName>
</protein>
<dbReference type="SUPFAM" id="SSF158446">
    <property type="entry name" value="IVS-encoded protein-like"/>
    <property type="match status" value="1"/>
</dbReference>